<evidence type="ECO:0008006" key="2">
    <source>
        <dbReference type="Google" id="ProtNLM"/>
    </source>
</evidence>
<name>A0A7D9H6A9_9GAMM</name>
<organism evidence="1">
    <name type="scientific">uncultured Woeseiaceae bacterium</name>
    <dbReference type="NCBI Taxonomy" id="1983305"/>
    <lineage>
        <taxon>Bacteria</taxon>
        <taxon>Pseudomonadati</taxon>
        <taxon>Pseudomonadota</taxon>
        <taxon>Gammaproteobacteria</taxon>
        <taxon>Woeseiales</taxon>
        <taxon>Woeseiaceae</taxon>
        <taxon>environmental samples</taxon>
    </lineage>
</organism>
<reference evidence="1" key="1">
    <citation type="submission" date="2019-07" db="EMBL/GenBank/DDBJ databases">
        <authorList>
            <person name="Weber M."/>
            <person name="Kostadinov I."/>
            <person name="Kostadinov D I."/>
        </authorList>
    </citation>
    <scope>NUCLEOTIDE SEQUENCE</scope>
    <source>
        <strain evidence="1">Gfbio:sag-sample-m06:053724c1-46a9-4a36-b237-ea2bf867836b</strain>
    </source>
</reference>
<gene>
    <name evidence="1" type="ORF">JTBM06_V1_150009</name>
</gene>
<dbReference type="AlphaFoldDB" id="A0A7D9H6A9"/>
<sequence length="91" mass="10155">MSKIIITAQVEDSSNWEKGFRTHGELFNDYTATAIHFTATDENEVAILWEVTDVNIFLEHLDAPGTAEAMAVDGVKQDTVKVFVLDKDLNL</sequence>
<proteinExistence type="predicted"/>
<accession>A0A7D9H6A9</accession>
<evidence type="ECO:0000313" key="1">
    <source>
        <dbReference type="EMBL" id="VUX55877.1"/>
    </source>
</evidence>
<dbReference type="EMBL" id="LR633967">
    <property type="protein sequence ID" value="VUX55877.1"/>
    <property type="molecule type" value="Genomic_DNA"/>
</dbReference>
<protein>
    <recommendedName>
        <fullName evidence="2">ABM domain-containing protein</fullName>
    </recommendedName>
</protein>